<proteinExistence type="predicted"/>
<comment type="caution">
    <text evidence="3">The sequence shown here is derived from an EMBL/GenBank/DDBJ whole genome shotgun (WGS) entry which is preliminary data.</text>
</comment>
<dbReference type="GO" id="GO:0000271">
    <property type="term" value="P:polysaccharide biosynthetic process"/>
    <property type="evidence" value="ECO:0007669"/>
    <property type="project" value="TreeGrafter"/>
</dbReference>
<organism evidence="3 4">
    <name type="scientific">Actinobacteria bacterium BACL15 MAG-120619-bin91</name>
    <dbReference type="NCBI Taxonomy" id="1655562"/>
    <lineage>
        <taxon>Bacteria</taxon>
        <taxon>Bacillati</taxon>
        <taxon>Actinomycetota</taxon>
        <taxon>Actinomycetes</taxon>
        <taxon>Actinomycetes incertae sedis</taxon>
        <taxon>ac1 cluster</taxon>
    </lineage>
</organism>
<evidence type="ECO:0000313" key="4">
    <source>
        <dbReference type="Proteomes" id="UP000053274"/>
    </source>
</evidence>
<evidence type="ECO:0000313" key="3">
    <source>
        <dbReference type="EMBL" id="KRO36549.1"/>
    </source>
</evidence>
<dbReference type="EMBL" id="LIAM01000005">
    <property type="protein sequence ID" value="KRO36549.1"/>
    <property type="molecule type" value="Genomic_DNA"/>
</dbReference>
<feature type="transmembrane region" description="Helical" evidence="1">
    <location>
        <begin position="12"/>
        <end position="30"/>
    </location>
</feature>
<feature type="transmembrane region" description="Helical" evidence="1">
    <location>
        <begin position="148"/>
        <end position="164"/>
    </location>
</feature>
<feature type="transmembrane region" description="Helical" evidence="1">
    <location>
        <begin position="286"/>
        <end position="308"/>
    </location>
</feature>
<feature type="transmembrane region" description="Helical" evidence="1">
    <location>
        <begin position="247"/>
        <end position="265"/>
    </location>
</feature>
<dbReference type="Proteomes" id="UP000053274">
    <property type="component" value="Unassembled WGS sequence"/>
</dbReference>
<feature type="transmembrane region" description="Helical" evidence="1">
    <location>
        <begin position="195"/>
        <end position="218"/>
    </location>
</feature>
<gene>
    <name evidence="3" type="ORF">ABR54_03310</name>
</gene>
<feature type="transmembrane region" description="Helical" evidence="1">
    <location>
        <begin position="36"/>
        <end position="55"/>
    </location>
</feature>
<feature type="transmembrane region" description="Helical" evidence="1">
    <location>
        <begin position="171"/>
        <end position="189"/>
    </location>
</feature>
<keyword evidence="1" id="KW-1133">Transmembrane helix</keyword>
<sequence length="367" mass="40759">MPSNSHHRSDIQGLRAIAVVLVIAGHLSPLSVKGGFIGVDIFFVISGFVITLQMIKLHSTNPSTFLRDFYSKRVKRILPSALLVTILSLLATSFYLGPVAVNEAKLDGGWTTIFLGNFHFHNMSLDYFDTGTQASPLQHYWSLSIEEQFYLMWPALFLILLIKVKSLRTRQLILLAIIGSSLSMALYLAEIKSDPIFFISSTRVWELAVGALLALSIISWRPPKILIYISLALLLLASITISPTMQWPGFLSIPIIVATALILLNNPSLGRIKVLDNKIMRYLGDVSYLLYLWHWPILIIIKGTSGSLGNLEKLYIAMLTLALSVVTHHFFENPIRFSTKTRPATTISLGISAITVLSGALFITYQG</sequence>
<keyword evidence="1" id="KW-0472">Membrane</keyword>
<feature type="transmembrane region" description="Helical" evidence="1">
    <location>
        <begin position="76"/>
        <end position="96"/>
    </location>
</feature>
<protein>
    <recommendedName>
        <fullName evidence="2">Acyltransferase 3 domain-containing protein</fullName>
    </recommendedName>
</protein>
<name>A0A0R2PF71_9ACTN</name>
<feature type="transmembrane region" description="Helical" evidence="1">
    <location>
        <begin position="343"/>
        <end position="365"/>
    </location>
</feature>
<evidence type="ECO:0000256" key="1">
    <source>
        <dbReference type="SAM" id="Phobius"/>
    </source>
</evidence>
<dbReference type="InterPro" id="IPR050879">
    <property type="entry name" value="Acyltransferase_3"/>
</dbReference>
<dbReference type="PANTHER" id="PTHR23028:SF53">
    <property type="entry name" value="ACYL_TRANSF_3 DOMAIN-CONTAINING PROTEIN"/>
    <property type="match status" value="1"/>
</dbReference>
<feature type="transmembrane region" description="Helical" evidence="1">
    <location>
        <begin position="225"/>
        <end position="241"/>
    </location>
</feature>
<feature type="domain" description="Acyltransferase 3" evidence="2">
    <location>
        <begin position="10"/>
        <end position="326"/>
    </location>
</feature>
<dbReference type="AlphaFoldDB" id="A0A0R2PF71"/>
<dbReference type="GO" id="GO:0016747">
    <property type="term" value="F:acyltransferase activity, transferring groups other than amino-acyl groups"/>
    <property type="evidence" value="ECO:0007669"/>
    <property type="project" value="InterPro"/>
</dbReference>
<dbReference type="InterPro" id="IPR002656">
    <property type="entry name" value="Acyl_transf_3_dom"/>
</dbReference>
<dbReference type="PANTHER" id="PTHR23028">
    <property type="entry name" value="ACETYLTRANSFERASE"/>
    <property type="match status" value="1"/>
</dbReference>
<feature type="transmembrane region" description="Helical" evidence="1">
    <location>
        <begin position="314"/>
        <end position="331"/>
    </location>
</feature>
<keyword evidence="1" id="KW-0812">Transmembrane</keyword>
<reference evidence="3 4" key="1">
    <citation type="submission" date="2015-10" db="EMBL/GenBank/DDBJ databases">
        <title>Metagenome-Assembled Genomes uncover a global brackish microbiome.</title>
        <authorList>
            <person name="Hugerth L.W."/>
            <person name="Larsson J."/>
            <person name="Alneberg J."/>
            <person name="Lindh M.V."/>
            <person name="Legrand C."/>
            <person name="Pinhassi J."/>
            <person name="Andersson A.F."/>
        </authorList>
    </citation>
    <scope>NUCLEOTIDE SEQUENCE [LARGE SCALE GENOMIC DNA]</scope>
    <source>
        <strain evidence="3">BACL15 MAG-120619-bin91</strain>
    </source>
</reference>
<dbReference type="Pfam" id="PF01757">
    <property type="entry name" value="Acyl_transf_3"/>
    <property type="match status" value="1"/>
</dbReference>
<dbReference type="GO" id="GO:0016020">
    <property type="term" value="C:membrane"/>
    <property type="evidence" value="ECO:0007669"/>
    <property type="project" value="TreeGrafter"/>
</dbReference>
<accession>A0A0R2PF71</accession>
<evidence type="ECO:0000259" key="2">
    <source>
        <dbReference type="Pfam" id="PF01757"/>
    </source>
</evidence>